<dbReference type="Gene3D" id="3.30.450.20">
    <property type="entry name" value="PAS domain"/>
    <property type="match status" value="1"/>
</dbReference>
<dbReference type="CDD" id="cd00130">
    <property type="entry name" value="PAS"/>
    <property type="match status" value="1"/>
</dbReference>
<evidence type="ECO:0000313" key="2">
    <source>
        <dbReference type="EMBL" id="GAG75573.1"/>
    </source>
</evidence>
<dbReference type="AlphaFoldDB" id="X1ATH5"/>
<sequence length="90" mass="10234">MFDQNLGIIKELKPEDYAMIFKAIIQFSKDGLFVSDQDGNVVMVNRASAEMQSFNASEILGRNVRDLVQEGYYDRSVTLEVLKQKRAVSL</sequence>
<accession>X1ATH5</accession>
<dbReference type="Pfam" id="PF00989">
    <property type="entry name" value="PAS"/>
    <property type="match status" value="1"/>
</dbReference>
<gene>
    <name evidence="2" type="ORF">S01H4_34944</name>
</gene>
<proteinExistence type="predicted"/>
<dbReference type="InterPro" id="IPR000014">
    <property type="entry name" value="PAS"/>
</dbReference>
<comment type="caution">
    <text evidence="2">The sequence shown here is derived from an EMBL/GenBank/DDBJ whole genome shotgun (WGS) entry which is preliminary data.</text>
</comment>
<feature type="domain" description="PAS" evidence="1">
    <location>
        <begin position="21"/>
        <end position="70"/>
    </location>
</feature>
<evidence type="ECO:0000259" key="1">
    <source>
        <dbReference type="PROSITE" id="PS50112"/>
    </source>
</evidence>
<dbReference type="SMART" id="SM00091">
    <property type="entry name" value="PAS"/>
    <property type="match status" value="1"/>
</dbReference>
<dbReference type="GO" id="GO:0006355">
    <property type="term" value="P:regulation of DNA-templated transcription"/>
    <property type="evidence" value="ECO:0007669"/>
    <property type="project" value="InterPro"/>
</dbReference>
<organism evidence="2">
    <name type="scientific">marine sediment metagenome</name>
    <dbReference type="NCBI Taxonomy" id="412755"/>
    <lineage>
        <taxon>unclassified sequences</taxon>
        <taxon>metagenomes</taxon>
        <taxon>ecological metagenomes</taxon>
    </lineage>
</organism>
<reference evidence="2" key="1">
    <citation type="journal article" date="2014" name="Front. Microbiol.">
        <title>High frequency of phylogenetically diverse reductive dehalogenase-homologous genes in deep subseafloor sedimentary metagenomes.</title>
        <authorList>
            <person name="Kawai M."/>
            <person name="Futagami T."/>
            <person name="Toyoda A."/>
            <person name="Takaki Y."/>
            <person name="Nishi S."/>
            <person name="Hori S."/>
            <person name="Arai W."/>
            <person name="Tsubouchi T."/>
            <person name="Morono Y."/>
            <person name="Uchiyama I."/>
            <person name="Ito T."/>
            <person name="Fujiyama A."/>
            <person name="Inagaki F."/>
            <person name="Takami H."/>
        </authorList>
    </citation>
    <scope>NUCLEOTIDE SEQUENCE</scope>
    <source>
        <strain evidence="2">Expedition CK06-06</strain>
    </source>
</reference>
<name>X1ATH5_9ZZZZ</name>
<dbReference type="InterPro" id="IPR013767">
    <property type="entry name" value="PAS_fold"/>
</dbReference>
<dbReference type="EMBL" id="BART01018524">
    <property type="protein sequence ID" value="GAG75573.1"/>
    <property type="molecule type" value="Genomic_DNA"/>
</dbReference>
<dbReference type="SUPFAM" id="SSF55785">
    <property type="entry name" value="PYP-like sensor domain (PAS domain)"/>
    <property type="match status" value="1"/>
</dbReference>
<dbReference type="InterPro" id="IPR035965">
    <property type="entry name" value="PAS-like_dom_sf"/>
</dbReference>
<dbReference type="NCBIfam" id="TIGR00229">
    <property type="entry name" value="sensory_box"/>
    <property type="match status" value="1"/>
</dbReference>
<protein>
    <recommendedName>
        <fullName evidence="1">PAS domain-containing protein</fullName>
    </recommendedName>
</protein>
<dbReference type="PROSITE" id="PS50112">
    <property type="entry name" value="PAS"/>
    <property type="match status" value="1"/>
</dbReference>
<feature type="non-terminal residue" evidence="2">
    <location>
        <position position="90"/>
    </location>
</feature>